<dbReference type="PANTHER" id="PTHR30441">
    <property type="entry name" value="DUF748 DOMAIN-CONTAINING PROTEIN"/>
    <property type="match status" value="1"/>
</dbReference>
<name>A0A157PF90_9BORD</name>
<proteinExistence type="predicted"/>
<gene>
    <name evidence="4" type="ORF">SAMEA3906487_01849</name>
</gene>
<reference evidence="4 5" key="1">
    <citation type="submission" date="2016-04" db="EMBL/GenBank/DDBJ databases">
        <authorList>
            <consortium name="Pathogen Informatics"/>
        </authorList>
    </citation>
    <scope>NUCLEOTIDE SEQUENCE [LARGE SCALE GENOMIC DNA]</scope>
    <source>
        <strain evidence="4 5">H044680328</strain>
    </source>
</reference>
<feature type="transmembrane region" description="Helical" evidence="2">
    <location>
        <begin position="7"/>
        <end position="30"/>
    </location>
</feature>
<accession>A0A157PF90</accession>
<dbReference type="GO" id="GO:0090313">
    <property type="term" value="P:regulation of protein targeting to membrane"/>
    <property type="evidence" value="ECO:0007669"/>
    <property type="project" value="TreeGrafter"/>
</dbReference>
<evidence type="ECO:0000256" key="1">
    <source>
        <dbReference type="SAM" id="MobiDB-lite"/>
    </source>
</evidence>
<evidence type="ECO:0000313" key="5">
    <source>
        <dbReference type="Proteomes" id="UP000076825"/>
    </source>
</evidence>
<evidence type="ECO:0000259" key="3">
    <source>
        <dbReference type="Pfam" id="PF05170"/>
    </source>
</evidence>
<dbReference type="PANTHER" id="PTHR30441:SF4">
    <property type="entry name" value="PROTEIN ASMA"/>
    <property type="match status" value="1"/>
</dbReference>
<dbReference type="InterPro" id="IPR052894">
    <property type="entry name" value="AsmA-related"/>
</dbReference>
<evidence type="ECO:0000256" key="2">
    <source>
        <dbReference type="SAM" id="Phobius"/>
    </source>
</evidence>
<dbReference type="EMBL" id="LT546645">
    <property type="protein sequence ID" value="SAI69586.1"/>
    <property type="molecule type" value="Genomic_DNA"/>
</dbReference>
<dbReference type="GeneID" id="56590870"/>
<organism evidence="4 5">
    <name type="scientific">Bordetella trematum</name>
    <dbReference type="NCBI Taxonomy" id="123899"/>
    <lineage>
        <taxon>Bacteria</taxon>
        <taxon>Pseudomonadati</taxon>
        <taxon>Pseudomonadota</taxon>
        <taxon>Betaproteobacteria</taxon>
        <taxon>Burkholderiales</taxon>
        <taxon>Alcaligenaceae</taxon>
        <taxon>Bordetella</taxon>
    </lineage>
</organism>
<dbReference type="InterPro" id="IPR007844">
    <property type="entry name" value="AsmA"/>
</dbReference>
<dbReference type="Pfam" id="PF05170">
    <property type="entry name" value="AsmA"/>
    <property type="match status" value="1"/>
</dbReference>
<dbReference type="GO" id="GO:0005886">
    <property type="term" value="C:plasma membrane"/>
    <property type="evidence" value="ECO:0007669"/>
    <property type="project" value="TreeGrafter"/>
</dbReference>
<dbReference type="PATRIC" id="fig|123899.6.peg.1837"/>
<feature type="region of interest" description="Disordered" evidence="1">
    <location>
        <begin position="509"/>
        <end position="534"/>
    </location>
</feature>
<dbReference type="AlphaFoldDB" id="A0A157PF90"/>
<dbReference type="RefSeq" id="WP_025513052.1">
    <property type="nucleotide sequence ID" value="NZ_CP016340.1"/>
</dbReference>
<feature type="compositionally biased region" description="Basic and acidic residues" evidence="1">
    <location>
        <begin position="511"/>
        <end position="524"/>
    </location>
</feature>
<evidence type="ECO:0000313" key="4">
    <source>
        <dbReference type="EMBL" id="SAI69586.1"/>
    </source>
</evidence>
<keyword evidence="5" id="KW-1185">Reference proteome</keyword>
<protein>
    <submittedName>
        <fullName evidence="4">Putative assembly protein</fullName>
    </submittedName>
</protein>
<sequence>MKTWFKRILIGLVVLVLVAIVGLAIFLLTFDPNAYKYKLEELVQERYQRTLSIDGPIEMSLFPRLGLSAQGVSLSEVDSDQAFASIDSLRLAVAVWPLLSNNLVVDHVAINGFKARIVREKNGHFNFENLVGGPVQSTAVPANAAEGAVGVIAGATQALTSGTASAPRSMQIDIAGLDLKDGEVQLEDAMSGMGVSLIQLNANTGRVTFDQPFDVSLSARLKGTEPAVDAGLTGQALLRLNPAGKRYSAQKMDLRMEGLLPGAQAKSLALRGNLAFNGATSSLDVAGLELVFQGDVAEPALTGVEASVAVPKLSVDPHEAQLQVEKLSVRAKGNATDGPFELAMDTPSLHISPTSAKGDALSGRIRSGALDASFGLKGISGNATELDIKEAKVDGGYKQEARLIKTVLTSPVVINLSQRTLGLSALKGDVDITDPALPKGSLQIPVIGSVAADLRKDQASAKINAVLEGGKFDLTADMAQLSAQPQISFALAVDILDLDKLAPATVAAADPKAKAEEGKGESKPAAKPAAAAKPADERIDLSGLVGPKADGSIKVGQLVVRGLKASQVAASIKLDKGKLDISGLAAELYDGKLAGSASLNAADNNQMRAKLNLTGIKVQPLLVDVAKRDTLSGTGNLALDLNTAGVEPDAMIANLAGSVQLRLREGAIKGINVAQTLRELRAALSGPAEDASFGVDASRQTDFASLDGDLTLAKGLATIKRLDLSTPLLRVTQGSPAVVNLLDRSLDVVVQLRVVSTANQDRELADLRNVPVPLRITGSFEQPVYTVQWAQIATSLLKRGVESKIKDALGGAVRKGLLGR</sequence>
<keyword evidence="2" id="KW-0812">Transmembrane</keyword>
<dbReference type="KEGG" id="btrm:SAMEA390648701849"/>
<dbReference type="OrthoDB" id="9766390at2"/>
<feature type="domain" description="AsmA" evidence="3">
    <location>
        <begin position="1"/>
        <end position="720"/>
    </location>
</feature>
<dbReference type="STRING" id="123899.SAMEA3906487_01849"/>
<dbReference type="Proteomes" id="UP000076825">
    <property type="component" value="Chromosome 1"/>
</dbReference>
<keyword evidence="2" id="KW-1133">Transmembrane helix</keyword>
<keyword evidence="2" id="KW-0472">Membrane</keyword>
<dbReference type="eggNOG" id="COG2982">
    <property type="taxonomic scope" value="Bacteria"/>
</dbReference>